<dbReference type="Gene3D" id="3.40.50.20">
    <property type="match status" value="1"/>
</dbReference>
<evidence type="ECO:0000313" key="8">
    <source>
        <dbReference type="Proteomes" id="UP000318186"/>
    </source>
</evidence>
<organism evidence="7 8">
    <name type="scientific">Streptomyces brevispora</name>
    <dbReference type="NCBI Taxonomy" id="887462"/>
    <lineage>
        <taxon>Bacteria</taxon>
        <taxon>Bacillati</taxon>
        <taxon>Actinomycetota</taxon>
        <taxon>Actinomycetes</taxon>
        <taxon>Kitasatosporales</taxon>
        <taxon>Streptomycetaceae</taxon>
        <taxon>Streptomyces</taxon>
    </lineage>
</organism>
<dbReference type="Pfam" id="PF18603">
    <property type="entry name" value="LAL_C2"/>
    <property type="match status" value="1"/>
</dbReference>
<dbReference type="InterPro" id="IPR041472">
    <property type="entry name" value="BL00235/CARNS1_N"/>
</dbReference>
<dbReference type="GO" id="GO:0005524">
    <property type="term" value="F:ATP binding"/>
    <property type="evidence" value="ECO:0007669"/>
    <property type="project" value="UniProtKB-UniRule"/>
</dbReference>
<dbReference type="EMBL" id="VIWW01000001">
    <property type="protein sequence ID" value="TWG02903.1"/>
    <property type="molecule type" value="Genomic_DNA"/>
</dbReference>
<dbReference type="Gene3D" id="3.30.470.20">
    <property type="entry name" value="ATP-grasp fold, B domain"/>
    <property type="match status" value="1"/>
</dbReference>
<keyword evidence="2 4" id="KW-0547">Nucleotide-binding</keyword>
<name>A0A561UU62_9ACTN</name>
<dbReference type="Pfam" id="PF13535">
    <property type="entry name" value="ATP-grasp_4"/>
    <property type="match status" value="1"/>
</dbReference>
<sequence>MSATRVLVVGGKAGIVRKAAGLGFEVVHIQKPSAFDPDVVEHCAQLLLVDYQDVPTVTALVRVLHEQRPISRVFTQTEAAQAVVGHLTEALGLPGNSARTTRLLHDKPALRALLNERGIGPVRTLTGPAHAELRDFVKAHGAAVLKPTMGSGSLGVRVITSPDEVDGAWAWREEFGLTDFMVEELLVGDELSVESFSAAGAHTVVALTGKETGGGVVELGHVVPARIGDADLASVHDMVVALLDAVGLVDGPAHTELILTADGPRVVESHSRRGGDRINDLVRLVHGVDLEESTYRLALEENPVPAGPAADGAAAIRFLVAEPGVVTSVSGVQEAEAADGVVQVDVQVAAGDTVHELRWSEDRCGYVVARGADTGTAVRRAREAAARIVIATEPAAGGARPQATLGDLLEEVDEVLDPFAAPRTRDGEPATANLRRAAP</sequence>
<dbReference type="Pfam" id="PF18130">
    <property type="entry name" value="ATPgrasp_N"/>
    <property type="match status" value="1"/>
</dbReference>
<evidence type="ECO:0000256" key="3">
    <source>
        <dbReference type="ARBA" id="ARBA00022840"/>
    </source>
</evidence>
<dbReference type="GO" id="GO:0046872">
    <property type="term" value="F:metal ion binding"/>
    <property type="evidence" value="ECO:0007669"/>
    <property type="project" value="InterPro"/>
</dbReference>
<comment type="caution">
    <text evidence="7">The sequence shown here is derived from an EMBL/GenBank/DDBJ whole genome shotgun (WGS) entry which is preliminary data.</text>
</comment>
<keyword evidence="1" id="KW-0436">Ligase</keyword>
<dbReference type="PANTHER" id="PTHR43585:SF2">
    <property type="entry name" value="ATP-GRASP ENZYME FSQD"/>
    <property type="match status" value="1"/>
</dbReference>
<proteinExistence type="predicted"/>
<gene>
    <name evidence="7" type="ORF">FHX80_111315</name>
</gene>
<dbReference type="Proteomes" id="UP000318186">
    <property type="component" value="Unassembled WGS sequence"/>
</dbReference>
<dbReference type="InterPro" id="IPR052032">
    <property type="entry name" value="ATP-dep_AA_Ligase"/>
</dbReference>
<evidence type="ECO:0000313" key="7">
    <source>
        <dbReference type="EMBL" id="TWG02903.1"/>
    </source>
</evidence>
<feature type="region of interest" description="Disordered" evidence="5">
    <location>
        <begin position="419"/>
        <end position="439"/>
    </location>
</feature>
<evidence type="ECO:0000256" key="1">
    <source>
        <dbReference type="ARBA" id="ARBA00022598"/>
    </source>
</evidence>
<dbReference type="GO" id="GO:0016874">
    <property type="term" value="F:ligase activity"/>
    <property type="evidence" value="ECO:0007669"/>
    <property type="project" value="UniProtKB-KW"/>
</dbReference>
<dbReference type="PROSITE" id="PS50975">
    <property type="entry name" value="ATP_GRASP"/>
    <property type="match status" value="1"/>
</dbReference>
<dbReference type="SUPFAM" id="SSF56059">
    <property type="entry name" value="Glutathione synthetase ATP-binding domain-like"/>
    <property type="match status" value="1"/>
</dbReference>
<dbReference type="RefSeq" id="WP_167523370.1">
    <property type="nucleotide sequence ID" value="NZ_VIWW01000001.1"/>
</dbReference>
<dbReference type="InterPro" id="IPR040570">
    <property type="entry name" value="LAL_C2"/>
</dbReference>
<accession>A0A561UU62</accession>
<protein>
    <submittedName>
        <fullName evidence="7">Biotin carboxylase</fullName>
    </submittedName>
</protein>
<feature type="domain" description="ATP-grasp" evidence="6">
    <location>
        <begin position="111"/>
        <end position="299"/>
    </location>
</feature>
<evidence type="ECO:0000256" key="5">
    <source>
        <dbReference type="SAM" id="MobiDB-lite"/>
    </source>
</evidence>
<dbReference type="PANTHER" id="PTHR43585">
    <property type="entry name" value="FUMIPYRROLE BIOSYNTHESIS PROTEIN C"/>
    <property type="match status" value="1"/>
</dbReference>
<evidence type="ECO:0000256" key="2">
    <source>
        <dbReference type="ARBA" id="ARBA00022741"/>
    </source>
</evidence>
<evidence type="ECO:0000256" key="4">
    <source>
        <dbReference type="PROSITE-ProRule" id="PRU00409"/>
    </source>
</evidence>
<dbReference type="InterPro" id="IPR011761">
    <property type="entry name" value="ATP-grasp"/>
</dbReference>
<dbReference type="AlphaFoldDB" id="A0A561UU62"/>
<keyword evidence="3 4" id="KW-0067">ATP-binding</keyword>
<evidence type="ECO:0000259" key="6">
    <source>
        <dbReference type="PROSITE" id="PS50975"/>
    </source>
</evidence>
<reference evidence="7 8" key="1">
    <citation type="submission" date="2019-06" db="EMBL/GenBank/DDBJ databases">
        <title>Sequencing the genomes of 1000 actinobacteria strains.</title>
        <authorList>
            <person name="Klenk H.-P."/>
        </authorList>
    </citation>
    <scope>NUCLEOTIDE SEQUENCE [LARGE SCALE GENOMIC DNA]</scope>
    <source>
        <strain evidence="7 8">DSM 42059</strain>
    </source>
</reference>